<dbReference type="EMBL" id="QFSS01000044">
    <property type="protein sequence ID" value="PZZ69317.1"/>
    <property type="molecule type" value="Genomic_DNA"/>
</dbReference>
<proteinExistence type="predicted"/>
<evidence type="ECO:0000313" key="5">
    <source>
        <dbReference type="Proteomes" id="UP000248865"/>
    </source>
</evidence>
<accession>A0A136XFT3</accession>
<reference evidence="2 4" key="1">
    <citation type="journal article" date="2015" name="Genome Announc.">
        <title>Draft Genome Sequences of Human-Pathogenic Escherichia coli O26:H11 Strains Carrying the stx2 Gene Only and Circulating in France.</title>
        <authorList>
            <person name="Delannoy S."/>
            <person name="Mariani-Kurkdjian P."/>
            <person name="Bonacorsi S."/>
            <person name="Liguori S."/>
            <person name="Ison S.A."/>
            <person name="Fach P."/>
        </authorList>
    </citation>
    <scope>NUCLEOTIDE SEQUENCE [LARGE SCALE GENOMIC DNA]</scope>
    <source>
        <strain evidence="2 4">34870</strain>
    </source>
</reference>
<name>A0A136XFT3_ECOLX</name>
<evidence type="ECO:0000313" key="1">
    <source>
        <dbReference type="EMBL" id="EGO6681583.1"/>
    </source>
</evidence>
<evidence type="ECO:0000313" key="2">
    <source>
        <dbReference type="EMBL" id="PBN66482.1"/>
    </source>
</evidence>
<reference evidence="3 5" key="3">
    <citation type="submission" date="2018-05" db="EMBL/GenBank/DDBJ databases">
        <title>Genomic sequencing of EHEC O26 New European Clone.</title>
        <authorList>
            <person name="Karnisova L."/>
            <person name="Nunvar J."/>
            <person name="Marejkova M."/>
            <person name="Mellmann A."/>
            <person name="Drevinek P."/>
            <person name="Blahova K."/>
            <person name="Bielaszewska M."/>
        </authorList>
    </citation>
    <scope>NUCLEOTIDE SEQUENCE [LARGE SCALE GENOMIC DNA]</scope>
    <source>
        <strain evidence="3 5">14-391</strain>
    </source>
</reference>
<dbReference type="EMBL" id="LDXE02000016">
    <property type="protein sequence ID" value="PBN66482.1"/>
    <property type="molecule type" value="Genomic_DNA"/>
</dbReference>
<dbReference type="Proteomes" id="UP000248865">
    <property type="component" value="Unassembled WGS sequence"/>
</dbReference>
<protein>
    <submittedName>
        <fullName evidence="3">Uncharacterized protein</fullName>
    </submittedName>
</protein>
<dbReference type="RefSeq" id="WP_001236015.1">
    <property type="nucleotide sequence ID" value="NZ_AP027176.1"/>
</dbReference>
<dbReference type="Proteomes" id="UP000036331">
    <property type="component" value="Unassembled WGS sequence"/>
</dbReference>
<reference evidence="2" key="2">
    <citation type="submission" date="2017-03" db="EMBL/GenBank/DDBJ databases">
        <title>The mobilome is the main driver of stx2-positive O26:H11 Escherichia coli strains evolution.</title>
        <authorList>
            <person name="Delannoy S."/>
            <person name="Mariani-Kurkdjian P."/>
            <person name="Webb H.E."/>
            <person name="Bonacorsi S."/>
            <person name="Fach P."/>
        </authorList>
    </citation>
    <scope>NUCLEOTIDE SEQUENCE</scope>
    <source>
        <strain evidence="2">34870</strain>
    </source>
</reference>
<organism evidence="3 5">
    <name type="scientific">Escherichia coli</name>
    <dbReference type="NCBI Taxonomy" id="562"/>
    <lineage>
        <taxon>Bacteria</taxon>
        <taxon>Pseudomonadati</taxon>
        <taxon>Pseudomonadota</taxon>
        <taxon>Gammaproteobacteria</taxon>
        <taxon>Enterobacterales</taxon>
        <taxon>Enterobacteriaceae</taxon>
        <taxon>Escherichia</taxon>
    </lineage>
</organism>
<reference evidence="1" key="4">
    <citation type="submission" date="2020-01" db="EMBL/GenBank/DDBJ databases">
        <authorList>
            <consortium name="GenomeTrakr network: Whole genome sequencing for foodborne pathogen traceback"/>
        </authorList>
    </citation>
    <scope>NUCLEOTIDE SEQUENCE</scope>
    <source>
        <strain evidence="1">PSU-2311</strain>
    </source>
</reference>
<dbReference type="EMBL" id="AAXDPX010000088">
    <property type="protein sequence ID" value="EGO6681583.1"/>
    <property type="molecule type" value="Genomic_DNA"/>
</dbReference>
<gene>
    <name evidence="2" type="ORF">ABE91_030965</name>
    <name evidence="3" type="ORF">DIV22_11215</name>
    <name evidence="1" type="ORF">GTP92_25390</name>
</gene>
<dbReference type="AlphaFoldDB" id="A0A136XFT3"/>
<comment type="caution">
    <text evidence="3">The sequence shown here is derived from an EMBL/GenBank/DDBJ whole genome shotgun (WGS) entry which is preliminary data.</text>
</comment>
<evidence type="ECO:0000313" key="4">
    <source>
        <dbReference type="Proteomes" id="UP000036331"/>
    </source>
</evidence>
<dbReference type="Proteomes" id="UP000600030">
    <property type="component" value="Unassembled WGS sequence"/>
</dbReference>
<sequence>MRLFNPVTLTEVIPGLHDVTGAVELPEDNWFFTASEIPEGMEISVNEKGEPILIEIKPSQEELAR</sequence>
<evidence type="ECO:0000313" key="3">
    <source>
        <dbReference type="EMBL" id="PZZ69317.1"/>
    </source>
</evidence>